<keyword evidence="2" id="KW-0805">Transcription regulation</keyword>
<protein>
    <submittedName>
        <fullName evidence="6">LysR family transcriptional regulator</fullName>
    </submittedName>
</protein>
<dbReference type="Pfam" id="PF03466">
    <property type="entry name" value="LysR_substrate"/>
    <property type="match status" value="1"/>
</dbReference>
<gene>
    <name evidence="6" type="ORF">DS909_14385</name>
</gene>
<evidence type="ECO:0000256" key="4">
    <source>
        <dbReference type="ARBA" id="ARBA00023163"/>
    </source>
</evidence>
<evidence type="ECO:0000259" key="5">
    <source>
        <dbReference type="PROSITE" id="PS50931"/>
    </source>
</evidence>
<dbReference type="OrthoDB" id="9811588at2"/>
<proteinExistence type="inferred from homology"/>
<evidence type="ECO:0000256" key="3">
    <source>
        <dbReference type="ARBA" id="ARBA00023125"/>
    </source>
</evidence>
<dbReference type="InterPro" id="IPR005119">
    <property type="entry name" value="LysR_subst-bd"/>
</dbReference>
<evidence type="ECO:0000313" key="7">
    <source>
        <dbReference type="Proteomes" id="UP000252706"/>
    </source>
</evidence>
<dbReference type="GO" id="GO:0000976">
    <property type="term" value="F:transcription cis-regulatory region binding"/>
    <property type="evidence" value="ECO:0007669"/>
    <property type="project" value="TreeGrafter"/>
</dbReference>
<feature type="domain" description="HTH lysR-type" evidence="5">
    <location>
        <begin position="9"/>
        <end position="66"/>
    </location>
</feature>
<dbReference type="InterPro" id="IPR000847">
    <property type="entry name" value="LysR_HTH_N"/>
</dbReference>
<dbReference type="GO" id="GO:0003700">
    <property type="term" value="F:DNA-binding transcription factor activity"/>
    <property type="evidence" value="ECO:0007669"/>
    <property type="project" value="InterPro"/>
</dbReference>
<dbReference type="PROSITE" id="PS50931">
    <property type="entry name" value="HTH_LYSR"/>
    <property type="match status" value="1"/>
</dbReference>
<organism evidence="6 7">
    <name type="scientific">Phaeobacter gallaeciensis</name>
    <dbReference type="NCBI Taxonomy" id="60890"/>
    <lineage>
        <taxon>Bacteria</taxon>
        <taxon>Pseudomonadati</taxon>
        <taxon>Pseudomonadota</taxon>
        <taxon>Alphaproteobacteria</taxon>
        <taxon>Rhodobacterales</taxon>
        <taxon>Roseobacteraceae</taxon>
        <taxon>Phaeobacter</taxon>
    </lineage>
</organism>
<evidence type="ECO:0000256" key="2">
    <source>
        <dbReference type="ARBA" id="ARBA00023015"/>
    </source>
</evidence>
<name>A0A366WUK5_9RHOB</name>
<dbReference type="Gene3D" id="3.40.190.290">
    <property type="match status" value="1"/>
</dbReference>
<accession>A0A366WUK5</accession>
<comment type="caution">
    <text evidence="6">The sequence shown here is derived from an EMBL/GenBank/DDBJ whole genome shotgun (WGS) entry which is preliminary data.</text>
</comment>
<dbReference type="EMBL" id="QOCE01000035">
    <property type="protein sequence ID" value="RBW53564.1"/>
    <property type="molecule type" value="Genomic_DNA"/>
</dbReference>
<comment type="similarity">
    <text evidence="1">Belongs to the LysR transcriptional regulatory family.</text>
</comment>
<evidence type="ECO:0000313" key="6">
    <source>
        <dbReference type="EMBL" id="RBW53564.1"/>
    </source>
</evidence>
<dbReference type="Pfam" id="PF00126">
    <property type="entry name" value="HTH_1"/>
    <property type="match status" value="1"/>
</dbReference>
<keyword evidence="4" id="KW-0804">Transcription</keyword>
<dbReference type="Gene3D" id="1.10.10.10">
    <property type="entry name" value="Winged helix-like DNA-binding domain superfamily/Winged helix DNA-binding domain"/>
    <property type="match status" value="1"/>
</dbReference>
<dbReference type="SUPFAM" id="SSF53850">
    <property type="entry name" value="Periplasmic binding protein-like II"/>
    <property type="match status" value="1"/>
</dbReference>
<sequence length="282" mass="30467">MCSIERNSLDTRYLETLLEVVEGGSLAAAGRRQNITAAAVGQRLKALEQELGTRLVARSGATVRPTSACLRMLPRLQSILSETRRLQSDVAEDGLAGPYRLGVISTGLSDYVPSLVTHLPELAPDVELVITPGSSTQLYDMVSRADLDAAILVEPHFQIPKTLAIQHLNTQPFAWVTPTEPATADLPLVVYDRTSWGGEIAWRWIEQQATVPQVLCEMDSPETVASLVASGVARAVLPIWASLAGMSGINIHSIEELTPRSIVFVHRGTPIDRVCVGVMRGG</sequence>
<dbReference type="InterPro" id="IPR036390">
    <property type="entry name" value="WH_DNA-bd_sf"/>
</dbReference>
<dbReference type="InterPro" id="IPR036388">
    <property type="entry name" value="WH-like_DNA-bd_sf"/>
</dbReference>
<dbReference type="SUPFAM" id="SSF46785">
    <property type="entry name" value="Winged helix' DNA-binding domain"/>
    <property type="match status" value="1"/>
</dbReference>
<reference evidence="6 7" key="1">
    <citation type="submission" date="2018-07" db="EMBL/GenBank/DDBJ databases">
        <title>Modular assembly of carbohydrate-degrading microbial communities in the ocean.</title>
        <authorList>
            <person name="Enke T.N."/>
            <person name="Datta M.S."/>
            <person name="Schwartzman J.A."/>
            <person name="Cermak N."/>
            <person name="Schmitz D.A."/>
            <person name="Barrere J."/>
            <person name="Cordero O.X."/>
        </authorList>
    </citation>
    <scope>NUCLEOTIDE SEQUENCE [LARGE SCALE GENOMIC DNA]</scope>
    <source>
        <strain evidence="6 7">C3M10</strain>
    </source>
</reference>
<dbReference type="Proteomes" id="UP000252706">
    <property type="component" value="Unassembled WGS sequence"/>
</dbReference>
<dbReference type="AlphaFoldDB" id="A0A366WUK5"/>
<evidence type="ECO:0000256" key="1">
    <source>
        <dbReference type="ARBA" id="ARBA00009437"/>
    </source>
</evidence>
<dbReference type="PANTHER" id="PTHR30126:SF94">
    <property type="entry name" value="LYSR FAMILY TRANSCRIPTIONAL REGULATOR"/>
    <property type="match status" value="1"/>
</dbReference>
<dbReference type="PANTHER" id="PTHR30126">
    <property type="entry name" value="HTH-TYPE TRANSCRIPTIONAL REGULATOR"/>
    <property type="match status" value="1"/>
</dbReference>
<keyword evidence="3" id="KW-0238">DNA-binding</keyword>